<dbReference type="PANTHER" id="PTHR22952:SF175">
    <property type="entry name" value="PROTEIN ABSCISIC ACID-INSENSITIVE 5"/>
    <property type="match status" value="1"/>
</dbReference>
<evidence type="ECO:0000256" key="10">
    <source>
        <dbReference type="SAM" id="MobiDB-lite"/>
    </source>
</evidence>
<dbReference type="AlphaFoldDB" id="A0AAW2NU13"/>
<evidence type="ECO:0000256" key="8">
    <source>
        <dbReference type="ARBA" id="ARBA00061369"/>
    </source>
</evidence>
<dbReference type="GO" id="GO:0043565">
    <property type="term" value="F:sequence-specific DNA binding"/>
    <property type="evidence" value="ECO:0007669"/>
    <property type="project" value="UniProtKB-ARBA"/>
</dbReference>
<comment type="similarity">
    <text evidence="8">Belongs to the bZIP family. ABI5 subfamily.</text>
</comment>
<keyword evidence="11" id="KW-0472">Membrane</keyword>
<dbReference type="PROSITE" id="PS50217">
    <property type="entry name" value="BZIP"/>
    <property type="match status" value="1"/>
</dbReference>
<evidence type="ECO:0000256" key="2">
    <source>
        <dbReference type="ARBA" id="ARBA00022553"/>
    </source>
</evidence>
<organism evidence="13">
    <name type="scientific">Sesamum calycinum</name>
    <dbReference type="NCBI Taxonomy" id="2727403"/>
    <lineage>
        <taxon>Eukaryota</taxon>
        <taxon>Viridiplantae</taxon>
        <taxon>Streptophyta</taxon>
        <taxon>Embryophyta</taxon>
        <taxon>Tracheophyta</taxon>
        <taxon>Spermatophyta</taxon>
        <taxon>Magnoliopsida</taxon>
        <taxon>eudicotyledons</taxon>
        <taxon>Gunneridae</taxon>
        <taxon>Pentapetalae</taxon>
        <taxon>asterids</taxon>
        <taxon>lamiids</taxon>
        <taxon>Lamiales</taxon>
        <taxon>Pedaliaceae</taxon>
        <taxon>Sesamum</taxon>
    </lineage>
</organism>
<gene>
    <name evidence="13" type="ORF">Scaly_1722000</name>
</gene>
<keyword evidence="6" id="KW-0804">Transcription</keyword>
<keyword evidence="5" id="KW-0238">DNA-binding</keyword>
<feature type="coiled-coil region" evidence="9">
    <location>
        <begin position="309"/>
        <end position="350"/>
    </location>
</feature>
<dbReference type="GO" id="GO:0009414">
    <property type="term" value="P:response to water deprivation"/>
    <property type="evidence" value="ECO:0007669"/>
    <property type="project" value="UniProtKB-ARBA"/>
</dbReference>
<name>A0AAW2NU13_9LAMI</name>
<dbReference type="InterPro" id="IPR004827">
    <property type="entry name" value="bZIP"/>
</dbReference>
<evidence type="ECO:0000259" key="12">
    <source>
        <dbReference type="PROSITE" id="PS50217"/>
    </source>
</evidence>
<dbReference type="Pfam" id="PF00170">
    <property type="entry name" value="bZIP_1"/>
    <property type="match status" value="1"/>
</dbReference>
<dbReference type="SUPFAM" id="SSF57959">
    <property type="entry name" value="Leucine zipper domain"/>
    <property type="match status" value="1"/>
</dbReference>
<comment type="caution">
    <text evidence="13">The sequence shown here is derived from an EMBL/GenBank/DDBJ whole genome shotgun (WGS) entry which is preliminary data.</text>
</comment>
<evidence type="ECO:0000256" key="4">
    <source>
        <dbReference type="ARBA" id="ARBA00023015"/>
    </source>
</evidence>
<evidence type="ECO:0000256" key="9">
    <source>
        <dbReference type="SAM" id="Coils"/>
    </source>
</evidence>
<dbReference type="PROSITE" id="PS00036">
    <property type="entry name" value="BZIP_BASIC"/>
    <property type="match status" value="1"/>
</dbReference>
<feature type="domain" description="BZIP" evidence="12">
    <location>
        <begin position="291"/>
        <end position="341"/>
    </location>
</feature>
<keyword evidence="11" id="KW-1133">Transmembrane helix</keyword>
<dbReference type="FunFam" id="1.20.5.170:FF:000060">
    <property type="entry name" value="protein ABSCISIC ACID-INSENSITIVE 5 isoform X1"/>
    <property type="match status" value="1"/>
</dbReference>
<dbReference type="EMBL" id="JACGWM010000010">
    <property type="protein sequence ID" value="KAL0347060.1"/>
    <property type="molecule type" value="Genomic_DNA"/>
</dbReference>
<keyword evidence="4" id="KW-0805">Transcription regulation</keyword>
<accession>A0AAW2NU13</accession>
<dbReference type="GO" id="GO:0009738">
    <property type="term" value="P:abscisic acid-activated signaling pathway"/>
    <property type="evidence" value="ECO:0007669"/>
    <property type="project" value="UniProtKB-KW"/>
</dbReference>
<feature type="compositionally biased region" description="Polar residues" evidence="10">
    <location>
        <begin position="118"/>
        <end position="136"/>
    </location>
</feature>
<dbReference type="InterPro" id="IPR046347">
    <property type="entry name" value="bZIP_sf"/>
</dbReference>
<dbReference type="GO" id="GO:0009651">
    <property type="term" value="P:response to salt stress"/>
    <property type="evidence" value="ECO:0007669"/>
    <property type="project" value="UniProtKB-ARBA"/>
</dbReference>
<dbReference type="GO" id="GO:0005634">
    <property type="term" value="C:nucleus"/>
    <property type="evidence" value="ECO:0007669"/>
    <property type="project" value="UniProtKB-SubCell"/>
</dbReference>
<dbReference type="GO" id="GO:0009845">
    <property type="term" value="P:seed germination"/>
    <property type="evidence" value="ECO:0007669"/>
    <property type="project" value="UniProtKB-ARBA"/>
</dbReference>
<evidence type="ECO:0000256" key="11">
    <source>
        <dbReference type="SAM" id="Phobius"/>
    </source>
</evidence>
<feature type="region of interest" description="Disordered" evidence="10">
    <location>
        <begin position="116"/>
        <end position="136"/>
    </location>
</feature>
<sequence>MVANDSEIISQGNVESQLESSQQQPENQTVQSLGRQSSIYSLTLDEFQHTLCESGKNFGSMNMDEFLNSIWTAEESQAQGHTQPTATAAGSTMLALQEEPLCRKTVEEVWSEIHKTQPHNGGSHSHVQNPNTTQRQPTFGEMTLEDFLVRAGIVREQNVVPAPVPQQPAYGMYQSSHHPPVGPNFAARPIMAIGGPSAGGVNVATYQALPQSGVGAYSQQPSAVSYGGRIGNGSGGFGQVQGLGMGSPACPVSTDGLCMNQVDGGNQYGADTGGSRGGRKRIIDGPVEKVVERRQRRMIKNRESAARSRARKQAYTVELEAELNQLKEENAHLKQALAEFEMKRKQQEDRKRKSILMVLGCMWLALMLTILSFRRRAEVERFRLVNYLLELYRLKYIVTEGEHLHLSLSYLDPLTMDGITHQMVRVAEEAVATESAGGDRWCSHFTRCSGTSEWPKDQLP</sequence>
<evidence type="ECO:0000256" key="1">
    <source>
        <dbReference type="ARBA" id="ARBA00004123"/>
    </source>
</evidence>
<proteinExistence type="inferred from homology"/>
<evidence type="ECO:0000256" key="7">
    <source>
        <dbReference type="ARBA" id="ARBA00023242"/>
    </source>
</evidence>
<feature type="compositionally biased region" description="Low complexity" evidence="10">
    <location>
        <begin position="15"/>
        <end position="28"/>
    </location>
</feature>
<comment type="subcellular location">
    <subcellularLocation>
        <location evidence="1">Nucleus</location>
    </subcellularLocation>
</comment>
<keyword evidence="9" id="KW-0175">Coiled coil</keyword>
<protein>
    <submittedName>
        <fullName evidence="13">Protein ABSCISIC ACID-INSENSITIVE 5</fullName>
    </submittedName>
</protein>
<feature type="region of interest" description="Disordered" evidence="10">
    <location>
        <begin position="1"/>
        <end position="33"/>
    </location>
</feature>
<dbReference type="InterPro" id="IPR043452">
    <property type="entry name" value="BZIP46-like"/>
</dbReference>
<reference evidence="13" key="2">
    <citation type="journal article" date="2024" name="Plant">
        <title>Genomic evolution and insights into agronomic trait innovations of Sesamum species.</title>
        <authorList>
            <person name="Miao H."/>
            <person name="Wang L."/>
            <person name="Qu L."/>
            <person name="Liu H."/>
            <person name="Sun Y."/>
            <person name="Le M."/>
            <person name="Wang Q."/>
            <person name="Wei S."/>
            <person name="Zheng Y."/>
            <person name="Lin W."/>
            <person name="Duan Y."/>
            <person name="Cao H."/>
            <person name="Xiong S."/>
            <person name="Wang X."/>
            <person name="Wei L."/>
            <person name="Li C."/>
            <person name="Ma Q."/>
            <person name="Ju M."/>
            <person name="Zhao R."/>
            <person name="Li G."/>
            <person name="Mu C."/>
            <person name="Tian Q."/>
            <person name="Mei H."/>
            <person name="Zhang T."/>
            <person name="Gao T."/>
            <person name="Zhang H."/>
        </authorList>
    </citation>
    <scope>NUCLEOTIDE SEQUENCE</scope>
    <source>
        <strain evidence="13">KEN8</strain>
    </source>
</reference>
<evidence type="ECO:0000256" key="6">
    <source>
        <dbReference type="ARBA" id="ARBA00023163"/>
    </source>
</evidence>
<dbReference type="GO" id="GO:0045893">
    <property type="term" value="P:positive regulation of DNA-templated transcription"/>
    <property type="evidence" value="ECO:0007669"/>
    <property type="project" value="InterPro"/>
</dbReference>
<reference evidence="13" key="1">
    <citation type="submission" date="2020-06" db="EMBL/GenBank/DDBJ databases">
        <authorList>
            <person name="Li T."/>
            <person name="Hu X."/>
            <person name="Zhang T."/>
            <person name="Song X."/>
            <person name="Zhang H."/>
            <person name="Dai N."/>
            <person name="Sheng W."/>
            <person name="Hou X."/>
            <person name="Wei L."/>
        </authorList>
    </citation>
    <scope>NUCLEOTIDE SEQUENCE</scope>
    <source>
        <strain evidence="13">KEN8</strain>
        <tissue evidence="13">Leaf</tissue>
    </source>
</reference>
<keyword evidence="11" id="KW-0812">Transmembrane</keyword>
<dbReference type="GO" id="GO:0003700">
    <property type="term" value="F:DNA-binding transcription factor activity"/>
    <property type="evidence" value="ECO:0007669"/>
    <property type="project" value="InterPro"/>
</dbReference>
<keyword evidence="7" id="KW-0539">Nucleus</keyword>
<evidence type="ECO:0000313" key="13">
    <source>
        <dbReference type="EMBL" id="KAL0347060.1"/>
    </source>
</evidence>
<feature type="transmembrane region" description="Helical" evidence="11">
    <location>
        <begin position="354"/>
        <end position="373"/>
    </location>
</feature>
<evidence type="ECO:0000256" key="3">
    <source>
        <dbReference type="ARBA" id="ARBA00022682"/>
    </source>
</evidence>
<dbReference type="PANTHER" id="PTHR22952">
    <property type="entry name" value="CAMP-RESPONSE ELEMENT BINDING PROTEIN-RELATED"/>
    <property type="match status" value="1"/>
</dbReference>
<dbReference type="CDD" id="cd14707">
    <property type="entry name" value="bZIP_plant_BZIP46"/>
    <property type="match status" value="1"/>
</dbReference>
<keyword evidence="2" id="KW-0597">Phosphoprotein</keyword>
<dbReference type="SMART" id="SM00338">
    <property type="entry name" value="BRLZ"/>
    <property type="match status" value="1"/>
</dbReference>
<evidence type="ECO:0000256" key="5">
    <source>
        <dbReference type="ARBA" id="ARBA00023125"/>
    </source>
</evidence>
<dbReference type="Gene3D" id="1.20.5.170">
    <property type="match status" value="1"/>
</dbReference>
<keyword evidence="3" id="KW-0938">Abscisic acid signaling pathway</keyword>